<proteinExistence type="predicted"/>
<dbReference type="InterPro" id="IPR033646">
    <property type="entry name" value="CLU-central"/>
</dbReference>
<dbReference type="OrthoDB" id="1414216at2759"/>
<feature type="region of interest" description="Disordered" evidence="1">
    <location>
        <begin position="1"/>
        <end position="23"/>
    </location>
</feature>
<dbReference type="EMBL" id="CP045905">
    <property type="protein sequence ID" value="QQP37078.1"/>
    <property type="molecule type" value="Genomic_DNA"/>
</dbReference>
<dbReference type="Pfam" id="PF12807">
    <property type="entry name" value="eIF3_p135"/>
    <property type="match status" value="1"/>
</dbReference>
<evidence type="ECO:0000256" key="1">
    <source>
        <dbReference type="SAM" id="MobiDB-lite"/>
    </source>
</evidence>
<sequence length="352" mass="39642">KDKSSMDNKEIEEKEKMEDEEAKKIVESITDSITSGDKKDIEESTRDIVKKASLAVGSLKETEFDIRFNPDDEDGDFYKKQCTLVKDASEFLLTVQIPSFIRDCLDHSGAPMEGMSLCDNLHNRGVNLRYLGVIANMLAKVPQLEYIYSIAASEVITRCAKHLFTSFMQNIELTYLSAAISHFLNCFLSNSSNLSVLLCSFPEERRHKKNKKGGKANNNSKNDSSAQEWASLSPKTLWADLCREASSYYNFSLPSALESQGIDAILDAYSLQKISLLRSFCLKTGIQIMHKEYSLEANSSSQIFSEEDILNIFPIVKHINPRATDAYNFYTTGQSKIQQGYLKDGYELISEA</sequence>
<dbReference type="Proteomes" id="UP000595437">
    <property type="component" value="Chromosome 16"/>
</dbReference>
<dbReference type="InterPro" id="IPR027523">
    <property type="entry name" value="CLU_prot"/>
</dbReference>
<dbReference type="CDD" id="cd15466">
    <property type="entry name" value="CLU-central"/>
    <property type="match status" value="1"/>
</dbReference>
<evidence type="ECO:0000259" key="2">
    <source>
        <dbReference type="Pfam" id="PF12807"/>
    </source>
</evidence>
<accession>A0A7T8GSL7</accession>
<dbReference type="GO" id="GO:0003729">
    <property type="term" value="F:mRNA binding"/>
    <property type="evidence" value="ECO:0007669"/>
    <property type="project" value="TreeGrafter"/>
</dbReference>
<feature type="domain" description="CLU central" evidence="2">
    <location>
        <begin position="109"/>
        <end position="294"/>
    </location>
</feature>
<organism evidence="3 4">
    <name type="scientific">Caligus rogercresseyi</name>
    <name type="common">Sea louse</name>
    <dbReference type="NCBI Taxonomy" id="217165"/>
    <lineage>
        <taxon>Eukaryota</taxon>
        <taxon>Metazoa</taxon>
        <taxon>Ecdysozoa</taxon>
        <taxon>Arthropoda</taxon>
        <taxon>Crustacea</taxon>
        <taxon>Multicrustacea</taxon>
        <taxon>Hexanauplia</taxon>
        <taxon>Copepoda</taxon>
        <taxon>Siphonostomatoida</taxon>
        <taxon>Caligidae</taxon>
        <taxon>Caligus</taxon>
    </lineage>
</organism>
<dbReference type="GO" id="GO:0005737">
    <property type="term" value="C:cytoplasm"/>
    <property type="evidence" value="ECO:0007669"/>
    <property type="project" value="TreeGrafter"/>
</dbReference>
<feature type="non-terminal residue" evidence="3">
    <location>
        <position position="1"/>
    </location>
</feature>
<evidence type="ECO:0000313" key="4">
    <source>
        <dbReference type="Proteomes" id="UP000595437"/>
    </source>
</evidence>
<dbReference type="PANTHER" id="PTHR12601:SF6">
    <property type="entry name" value="CLUSTERED MITOCHONDRIA PROTEIN HOMOLOG"/>
    <property type="match status" value="1"/>
</dbReference>
<dbReference type="AlphaFoldDB" id="A0A7T8GSL7"/>
<evidence type="ECO:0000313" key="3">
    <source>
        <dbReference type="EMBL" id="QQP37078.1"/>
    </source>
</evidence>
<gene>
    <name evidence="3" type="ORF">FKW44_022387</name>
</gene>
<name>A0A7T8GSL7_CALRO</name>
<feature type="compositionally biased region" description="Low complexity" evidence="1">
    <location>
        <begin position="215"/>
        <end position="226"/>
    </location>
</feature>
<dbReference type="GO" id="GO:0048312">
    <property type="term" value="P:intracellular distribution of mitochondria"/>
    <property type="evidence" value="ECO:0007669"/>
    <property type="project" value="TreeGrafter"/>
</dbReference>
<keyword evidence="4" id="KW-1185">Reference proteome</keyword>
<dbReference type="PANTHER" id="PTHR12601">
    <property type="entry name" value="EUKARYOTIC TRANSLATION INITIATION FACTOR 3 SUBUNIT EIF-3"/>
    <property type="match status" value="1"/>
</dbReference>
<feature type="region of interest" description="Disordered" evidence="1">
    <location>
        <begin position="208"/>
        <end position="227"/>
    </location>
</feature>
<reference evidence="4" key="1">
    <citation type="submission" date="2021-01" db="EMBL/GenBank/DDBJ databases">
        <title>Caligus Genome Assembly.</title>
        <authorList>
            <person name="Gallardo-Escarate C."/>
        </authorList>
    </citation>
    <scope>NUCLEOTIDE SEQUENCE [LARGE SCALE GENOMIC DNA]</scope>
</reference>
<protein>
    <submittedName>
        <fullName evidence="3">Clustered mitochondria protein -like protein</fullName>
    </submittedName>
</protein>